<sequence length="103" mass="11805">METNPTFLRLNFLSCCFLSICSPFVTIKTNPHVSSDDNKALELSWFFEPFNKSVCRKEKHVTNKKKKHLNEASSIIPASFNQNRHDLIKPCLSQSSLFSKLLS</sequence>
<name>A0AAV4R9S0_CAEEX</name>
<feature type="chain" id="PRO_5043876114" evidence="1">
    <location>
        <begin position="24"/>
        <end position="103"/>
    </location>
</feature>
<accession>A0AAV4R9S0</accession>
<evidence type="ECO:0000313" key="2">
    <source>
        <dbReference type="EMBL" id="GIY17147.1"/>
    </source>
</evidence>
<comment type="caution">
    <text evidence="2">The sequence shown here is derived from an EMBL/GenBank/DDBJ whole genome shotgun (WGS) entry which is preliminary data.</text>
</comment>
<feature type="signal peptide" evidence="1">
    <location>
        <begin position="1"/>
        <end position="23"/>
    </location>
</feature>
<dbReference type="Proteomes" id="UP001054945">
    <property type="component" value="Unassembled WGS sequence"/>
</dbReference>
<dbReference type="EMBL" id="BPLR01007471">
    <property type="protein sequence ID" value="GIY17147.1"/>
    <property type="molecule type" value="Genomic_DNA"/>
</dbReference>
<dbReference type="AlphaFoldDB" id="A0AAV4R9S0"/>
<evidence type="ECO:0000313" key="3">
    <source>
        <dbReference type="Proteomes" id="UP001054945"/>
    </source>
</evidence>
<gene>
    <name evidence="2" type="ORF">CEXT_636431</name>
</gene>
<reference evidence="2 3" key="1">
    <citation type="submission" date="2021-06" db="EMBL/GenBank/DDBJ databases">
        <title>Caerostris extrusa draft genome.</title>
        <authorList>
            <person name="Kono N."/>
            <person name="Arakawa K."/>
        </authorList>
    </citation>
    <scope>NUCLEOTIDE SEQUENCE [LARGE SCALE GENOMIC DNA]</scope>
</reference>
<protein>
    <submittedName>
        <fullName evidence="2">Uncharacterized protein</fullName>
    </submittedName>
</protein>
<proteinExistence type="predicted"/>
<keyword evidence="3" id="KW-1185">Reference proteome</keyword>
<keyword evidence="1" id="KW-0732">Signal</keyword>
<organism evidence="2 3">
    <name type="scientific">Caerostris extrusa</name>
    <name type="common">Bark spider</name>
    <name type="synonym">Caerostris bankana</name>
    <dbReference type="NCBI Taxonomy" id="172846"/>
    <lineage>
        <taxon>Eukaryota</taxon>
        <taxon>Metazoa</taxon>
        <taxon>Ecdysozoa</taxon>
        <taxon>Arthropoda</taxon>
        <taxon>Chelicerata</taxon>
        <taxon>Arachnida</taxon>
        <taxon>Araneae</taxon>
        <taxon>Araneomorphae</taxon>
        <taxon>Entelegynae</taxon>
        <taxon>Araneoidea</taxon>
        <taxon>Araneidae</taxon>
        <taxon>Caerostris</taxon>
    </lineage>
</organism>
<evidence type="ECO:0000256" key="1">
    <source>
        <dbReference type="SAM" id="SignalP"/>
    </source>
</evidence>